<dbReference type="InterPro" id="IPR036322">
    <property type="entry name" value="WD40_repeat_dom_sf"/>
</dbReference>
<feature type="region of interest" description="Disordered" evidence="4">
    <location>
        <begin position="859"/>
        <end position="888"/>
    </location>
</feature>
<dbReference type="GO" id="GO:0080008">
    <property type="term" value="C:Cul4-RING E3 ubiquitin ligase complex"/>
    <property type="evidence" value="ECO:0007669"/>
    <property type="project" value="TreeGrafter"/>
</dbReference>
<dbReference type="GeneID" id="59333067"/>
<keyword evidence="6" id="KW-1185">Reference proteome</keyword>
<feature type="region of interest" description="Disordered" evidence="4">
    <location>
        <begin position="278"/>
        <end position="305"/>
    </location>
</feature>
<dbReference type="Pfam" id="PF00400">
    <property type="entry name" value="WD40"/>
    <property type="match status" value="3"/>
</dbReference>
<feature type="compositionally biased region" description="Low complexity" evidence="4">
    <location>
        <begin position="816"/>
        <end position="831"/>
    </location>
</feature>
<name>A0A8H6FKQ4_9LECA</name>
<dbReference type="RefSeq" id="XP_037157577.1">
    <property type="nucleotide sequence ID" value="XM_037295576.1"/>
</dbReference>
<feature type="region of interest" description="Disordered" evidence="4">
    <location>
        <begin position="788"/>
        <end position="834"/>
    </location>
</feature>
<dbReference type="PROSITE" id="PS50082">
    <property type="entry name" value="WD_REPEATS_2"/>
    <property type="match status" value="2"/>
</dbReference>
<dbReference type="AlphaFoldDB" id="A0A8H6FKQ4"/>
<evidence type="ECO:0008006" key="7">
    <source>
        <dbReference type="Google" id="ProtNLM"/>
    </source>
</evidence>
<feature type="region of interest" description="Disordered" evidence="4">
    <location>
        <begin position="1013"/>
        <end position="1058"/>
    </location>
</feature>
<dbReference type="Proteomes" id="UP000593566">
    <property type="component" value="Unassembled WGS sequence"/>
</dbReference>
<dbReference type="InterPro" id="IPR001680">
    <property type="entry name" value="WD40_rpt"/>
</dbReference>
<dbReference type="InterPro" id="IPR045151">
    <property type="entry name" value="DCAF8"/>
</dbReference>
<feature type="compositionally biased region" description="Polar residues" evidence="4">
    <location>
        <begin position="791"/>
        <end position="801"/>
    </location>
</feature>
<keyword evidence="2" id="KW-0677">Repeat</keyword>
<feature type="compositionally biased region" description="Acidic residues" evidence="4">
    <location>
        <begin position="860"/>
        <end position="888"/>
    </location>
</feature>
<keyword evidence="1 3" id="KW-0853">WD repeat</keyword>
<feature type="repeat" description="WD" evidence="3">
    <location>
        <begin position="91"/>
        <end position="127"/>
    </location>
</feature>
<evidence type="ECO:0000256" key="2">
    <source>
        <dbReference type="ARBA" id="ARBA00022737"/>
    </source>
</evidence>
<evidence type="ECO:0000313" key="5">
    <source>
        <dbReference type="EMBL" id="KAF6230320.1"/>
    </source>
</evidence>
<evidence type="ECO:0000256" key="4">
    <source>
        <dbReference type="SAM" id="MobiDB-lite"/>
    </source>
</evidence>
<gene>
    <name evidence="5" type="ORF">HO133_004660</name>
</gene>
<reference evidence="5 6" key="1">
    <citation type="journal article" date="2020" name="Genomics">
        <title>Complete, high-quality genomes from long-read metagenomic sequencing of two wolf lichen thalli reveals enigmatic genome architecture.</title>
        <authorList>
            <person name="McKenzie S.K."/>
            <person name="Walston R.F."/>
            <person name="Allen J.L."/>
        </authorList>
    </citation>
    <scope>NUCLEOTIDE SEQUENCE [LARGE SCALE GENOMIC DNA]</scope>
    <source>
        <strain evidence="5">WasteWater1</strain>
    </source>
</reference>
<protein>
    <recommendedName>
        <fullName evidence="7">WD40 repeat-like protein</fullName>
    </recommendedName>
</protein>
<dbReference type="EMBL" id="JACCJB010000002">
    <property type="protein sequence ID" value="KAF6230320.1"/>
    <property type="molecule type" value="Genomic_DNA"/>
</dbReference>
<dbReference type="Gene3D" id="2.130.10.10">
    <property type="entry name" value="YVTN repeat-like/Quinoprotein amine dehydrogenase"/>
    <property type="match status" value="3"/>
</dbReference>
<dbReference type="PANTHER" id="PTHR15574">
    <property type="entry name" value="WD REPEAT DOMAIN-CONTAINING FAMILY"/>
    <property type="match status" value="1"/>
</dbReference>
<evidence type="ECO:0000256" key="3">
    <source>
        <dbReference type="PROSITE-ProRule" id="PRU00221"/>
    </source>
</evidence>
<feature type="compositionally biased region" description="Low complexity" evidence="4">
    <location>
        <begin position="1017"/>
        <end position="1028"/>
    </location>
</feature>
<dbReference type="InterPro" id="IPR015943">
    <property type="entry name" value="WD40/YVTN_repeat-like_dom_sf"/>
</dbReference>
<dbReference type="SMART" id="SM00320">
    <property type="entry name" value="WD40"/>
    <property type="match status" value="6"/>
</dbReference>
<dbReference type="GO" id="GO:0045717">
    <property type="term" value="P:negative regulation of fatty acid biosynthetic process"/>
    <property type="evidence" value="ECO:0007669"/>
    <property type="project" value="TreeGrafter"/>
</dbReference>
<evidence type="ECO:0000256" key="1">
    <source>
        <dbReference type="ARBA" id="ARBA00022574"/>
    </source>
</evidence>
<feature type="compositionally biased region" description="Polar residues" evidence="4">
    <location>
        <begin position="396"/>
        <end position="408"/>
    </location>
</feature>
<dbReference type="GO" id="GO:0005737">
    <property type="term" value="C:cytoplasm"/>
    <property type="evidence" value="ECO:0007669"/>
    <property type="project" value="TreeGrafter"/>
</dbReference>
<dbReference type="SUPFAM" id="SSF50978">
    <property type="entry name" value="WD40 repeat-like"/>
    <property type="match status" value="1"/>
</dbReference>
<accession>A0A8H6FKQ4</accession>
<sequence length="1125" mass="123125">MQPTLQDRLLRRELGNRSNYSAISGMYGDRSWINDLDIVNELGGHSGCVNALSWSTSGRLLASGSDDQHLNIHTYQPDSSVAPFALTTTVATGHTANIFSVKFMPHSNDRTLITAAGDAEVRVFDIEYSGRSVEPSMGPNMATAGRGQRFQNMYRGVKYLSDGNTNARIYRSHADRVKRIVTESSPNLFLTCSEDGEVRQFDLRLPSSSYPPPRGGRGFLAHRADHDNTNVPPPLISYKRFNLDLNTISCSASQPHYIALGGAHLHCFLHDRRMLGRNKEEEHGIPGRASPANSMSSRENEMMGQATRCVRKFAPEGRRKMRRTDNGHITACKISDANPNEIIASWSGDHIYSFDLVRSPDVREGETNSVNASMSGKGKGKVRESEDRKRKRKKQGSTTSLEAGMTSSKSRRAKEHSDEDGDLALRVRYENGQSEDIVMGDAIPSLPLYMVEEARESVLSESQKRSFKIAKSLVKIRKLMFSLGASRDASPSSEPSHHIPSFTAALGLAATCLPEMDEISRSWRYPVNPLHEDVILQQTLRANRDSSRRIVQAAGTLARMLGGKIQTASPIPSPALDLFQEIGAAPHEGPNPSEREIFNYDFLRAIMLWLEGGPDALLQGFKRPQNQRRHNPRYPIPDGAELSGIDEWLIPYLLGLATGKAIPNLDASRFERDETRKIFETDTAAVIAFANAVKMPLEDLSSAIVPVPGSADDGPRPYIQVKKTATKYWAFKVGRGLLMNAGEGVNFQFADTAFGGLGTAQIEEDKAQEDIDPDEEEDVAEGVSLIRRSGEASTIRGTATSPDGMMESPVAGDGMAVDASHSSSVRASGSDIDIEDAGSDADVILIDDLHNEIAEHMADEDANEDDEDHGDNDGGDSDADDDDDDDGDITAEERQFMFQSASDRGKLREKVENGVPCSTHSRQYRGHCNVKTVKDANFFGLQDEYVVSGSDGGHLFIWDKKTSALVNILEGDNEVVNVVQGHPYEPVLAVSGIDHTIKIFSPDHRAQEDAQAGINISSATNGSSGFSSITGRRRAGRGSNNEDEPREQGLSSRKRMHQSYQIVSQNDMQRKGGMRDTFITRNMLAQLAARLRARQAGAGDPGGGEGVVLGEEGEAILMDDNCTIM</sequence>
<organism evidence="5 6">
    <name type="scientific">Letharia lupina</name>
    <dbReference type="NCBI Taxonomy" id="560253"/>
    <lineage>
        <taxon>Eukaryota</taxon>
        <taxon>Fungi</taxon>
        <taxon>Dikarya</taxon>
        <taxon>Ascomycota</taxon>
        <taxon>Pezizomycotina</taxon>
        <taxon>Lecanoromycetes</taxon>
        <taxon>OSLEUM clade</taxon>
        <taxon>Lecanoromycetidae</taxon>
        <taxon>Lecanorales</taxon>
        <taxon>Lecanorineae</taxon>
        <taxon>Parmeliaceae</taxon>
        <taxon>Letharia</taxon>
    </lineage>
</organism>
<proteinExistence type="predicted"/>
<feature type="repeat" description="WD" evidence="3">
    <location>
        <begin position="42"/>
        <end position="72"/>
    </location>
</feature>
<feature type="region of interest" description="Disordered" evidence="4">
    <location>
        <begin position="365"/>
        <end position="424"/>
    </location>
</feature>
<comment type="caution">
    <text evidence="5">The sequence shown here is derived from an EMBL/GenBank/DDBJ whole genome shotgun (WGS) entry which is preliminary data.</text>
</comment>
<dbReference type="PANTHER" id="PTHR15574:SF40">
    <property type="entry name" value="WD AND TETRATRICOPEPTIDE REPEATS PROTEIN 1"/>
    <property type="match status" value="1"/>
</dbReference>
<evidence type="ECO:0000313" key="6">
    <source>
        <dbReference type="Proteomes" id="UP000593566"/>
    </source>
</evidence>